<reference evidence="1 2" key="1">
    <citation type="submission" date="2018-07" db="EMBL/GenBank/DDBJ databases">
        <title>Brachybacteriurn paraconglorneratum KCTC 9916.</title>
        <authorList>
            <person name="Li Y."/>
        </authorList>
    </citation>
    <scope>NUCLEOTIDE SEQUENCE [LARGE SCALE GENOMIC DNA]</scope>
    <source>
        <strain evidence="1 2">KCTC 9916</strain>
    </source>
</reference>
<proteinExistence type="predicted"/>
<dbReference type="Proteomes" id="UP000274327">
    <property type="component" value="Unassembled WGS sequence"/>
</dbReference>
<sequence length="150" mass="16497">MALTPLDPNQEQSVRALVAARRLEQVPVDLRRAELFLEKARRRLADLDNLSWAESRYNLAYDAAHDVGEALLAAYGYRTTNGPGQHEALGRFLRAVLTTPPGQSGARRFDQMRRARNQLRYEASSVGDADADVASRAARALHDGAAARGV</sequence>
<dbReference type="EMBL" id="QOCI01000002">
    <property type="protein sequence ID" value="RRR19728.1"/>
    <property type="molecule type" value="Genomic_DNA"/>
</dbReference>
<evidence type="ECO:0008006" key="3">
    <source>
        <dbReference type="Google" id="ProtNLM"/>
    </source>
</evidence>
<keyword evidence="2" id="KW-1185">Reference proteome</keyword>
<dbReference type="Gene3D" id="1.20.120.330">
    <property type="entry name" value="Nucleotidyltransferases domain 2"/>
    <property type="match status" value="1"/>
</dbReference>
<dbReference type="AlphaFoldDB" id="A0A3R8X7P8"/>
<comment type="caution">
    <text evidence="1">The sequence shown here is derived from an EMBL/GenBank/DDBJ whole genome shotgun (WGS) entry which is preliminary data.</text>
</comment>
<accession>A0A3R8X7P8</accession>
<evidence type="ECO:0000313" key="2">
    <source>
        <dbReference type="Proteomes" id="UP000274327"/>
    </source>
</evidence>
<evidence type="ECO:0000313" key="1">
    <source>
        <dbReference type="EMBL" id="RRR19728.1"/>
    </source>
</evidence>
<gene>
    <name evidence="1" type="ORF">DS079_05680</name>
</gene>
<name>A0A3R8X7P8_9MICO</name>
<dbReference type="GeneID" id="78120521"/>
<protein>
    <recommendedName>
        <fullName evidence="3">HEPN domain-containing protein</fullName>
    </recommendedName>
</protein>
<organism evidence="1 2">
    <name type="scientific">Brachybacterium paraconglomeratum</name>
    <dbReference type="NCBI Taxonomy" id="173362"/>
    <lineage>
        <taxon>Bacteria</taxon>
        <taxon>Bacillati</taxon>
        <taxon>Actinomycetota</taxon>
        <taxon>Actinomycetes</taxon>
        <taxon>Micrococcales</taxon>
        <taxon>Dermabacteraceae</taxon>
        <taxon>Brachybacterium</taxon>
    </lineage>
</organism>
<dbReference type="RefSeq" id="WP_126985597.1">
    <property type="nucleotide sequence ID" value="NZ_JALXWX010000014.1"/>
</dbReference>